<dbReference type="EMBL" id="JANBTW010000046">
    <property type="protein sequence ID" value="KAJ2675710.1"/>
    <property type="molecule type" value="Genomic_DNA"/>
</dbReference>
<dbReference type="OrthoDB" id="332281at2759"/>
<comment type="similarity">
    <text evidence="2">Belongs to the COG2 family.</text>
</comment>
<evidence type="ECO:0000256" key="8">
    <source>
        <dbReference type="ARBA" id="ARBA00031344"/>
    </source>
</evidence>
<evidence type="ECO:0000256" key="5">
    <source>
        <dbReference type="ARBA" id="ARBA00022927"/>
    </source>
</evidence>
<keyword evidence="7" id="KW-0472">Membrane</keyword>
<dbReference type="GO" id="GO:0007030">
    <property type="term" value="P:Golgi organization"/>
    <property type="evidence" value="ECO:0007669"/>
    <property type="project" value="InterPro"/>
</dbReference>
<keyword evidence="4" id="KW-0813">Transport</keyword>
<evidence type="ECO:0000256" key="4">
    <source>
        <dbReference type="ARBA" id="ARBA00022448"/>
    </source>
</evidence>
<gene>
    <name evidence="11" type="ORF">GGI25_003908</name>
</gene>
<evidence type="ECO:0000313" key="11">
    <source>
        <dbReference type="EMBL" id="KAJ2675710.1"/>
    </source>
</evidence>
<reference evidence="11" key="1">
    <citation type="submission" date="2022-07" db="EMBL/GenBank/DDBJ databases">
        <title>Phylogenomic reconstructions and comparative analyses of Kickxellomycotina fungi.</title>
        <authorList>
            <person name="Reynolds N.K."/>
            <person name="Stajich J.E."/>
            <person name="Barry K."/>
            <person name="Grigoriev I.V."/>
            <person name="Crous P."/>
            <person name="Smith M.E."/>
        </authorList>
    </citation>
    <scope>NUCLEOTIDE SEQUENCE</scope>
    <source>
        <strain evidence="11">NRRL 3115</strain>
    </source>
</reference>
<dbReference type="GO" id="GO:0006891">
    <property type="term" value="P:intra-Golgi vesicle-mediated transport"/>
    <property type="evidence" value="ECO:0007669"/>
    <property type="project" value="TreeGrafter"/>
</dbReference>
<dbReference type="GO" id="GO:0017119">
    <property type="term" value="C:Golgi transport complex"/>
    <property type="evidence" value="ECO:0007669"/>
    <property type="project" value="TreeGrafter"/>
</dbReference>
<evidence type="ECO:0000256" key="3">
    <source>
        <dbReference type="ARBA" id="ARBA00020977"/>
    </source>
</evidence>
<dbReference type="Proteomes" id="UP001151518">
    <property type="component" value="Unassembled WGS sequence"/>
</dbReference>
<evidence type="ECO:0000313" key="12">
    <source>
        <dbReference type="Proteomes" id="UP001151518"/>
    </source>
</evidence>
<dbReference type="Pfam" id="PF06148">
    <property type="entry name" value="COG2_N"/>
    <property type="match status" value="1"/>
</dbReference>
<keyword evidence="6" id="KW-0333">Golgi apparatus</keyword>
<dbReference type="AlphaFoldDB" id="A0A9W8G576"/>
<name>A0A9W8G576_9FUNG</name>
<evidence type="ECO:0000256" key="2">
    <source>
        <dbReference type="ARBA" id="ARBA00007603"/>
    </source>
</evidence>
<comment type="subcellular location">
    <subcellularLocation>
        <location evidence="1">Golgi apparatus membrane</location>
        <topology evidence="1">Peripheral membrane protein</topology>
    </subcellularLocation>
</comment>
<dbReference type="Pfam" id="PF12022">
    <property type="entry name" value="COG2_C"/>
    <property type="match status" value="1"/>
</dbReference>
<dbReference type="PANTHER" id="PTHR12961">
    <property type="entry name" value="CONSERVED OLIGOMERIC GOLGI COMPLEX COMPONENT 2"/>
    <property type="match status" value="1"/>
</dbReference>
<keyword evidence="5" id="KW-0653">Protein transport</keyword>
<dbReference type="InterPro" id="IPR024603">
    <property type="entry name" value="COG_complex_COG2_C"/>
</dbReference>
<proteinExistence type="inferred from homology"/>
<evidence type="ECO:0000256" key="6">
    <source>
        <dbReference type="ARBA" id="ARBA00023034"/>
    </source>
</evidence>
<evidence type="ECO:0000256" key="1">
    <source>
        <dbReference type="ARBA" id="ARBA00004395"/>
    </source>
</evidence>
<comment type="caution">
    <text evidence="11">The sequence shown here is derived from an EMBL/GenBank/DDBJ whole genome shotgun (WGS) entry which is preliminary data.</text>
</comment>
<dbReference type="InterPro" id="IPR024602">
    <property type="entry name" value="COG_su2_N"/>
</dbReference>
<feature type="domain" description="Conserved oligomeric Golgi complex subunit 2 N-terminal" evidence="9">
    <location>
        <begin position="16"/>
        <end position="80"/>
    </location>
</feature>
<dbReference type="GO" id="GO:0015031">
    <property type="term" value="P:protein transport"/>
    <property type="evidence" value="ECO:0007669"/>
    <property type="project" value="UniProtKB-KW"/>
</dbReference>
<accession>A0A9W8G576</accession>
<organism evidence="11 12">
    <name type="scientific">Coemansia spiralis</name>
    <dbReference type="NCBI Taxonomy" id="417178"/>
    <lineage>
        <taxon>Eukaryota</taxon>
        <taxon>Fungi</taxon>
        <taxon>Fungi incertae sedis</taxon>
        <taxon>Zoopagomycota</taxon>
        <taxon>Kickxellomycotina</taxon>
        <taxon>Kickxellomycetes</taxon>
        <taxon>Kickxellales</taxon>
        <taxon>Kickxellaceae</taxon>
        <taxon>Coemansia</taxon>
    </lineage>
</organism>
<dbReference type="PANTHER" id="PTHR12961:SF0">
    <property type="entry name" value="CONSERVED OLIGOMERIC GOLGI COMPLEX SUBUNIT 2"/>
    <property type="match status" value="1"/>
</dbReference>
<evidence type="ECO:0000259" key="10">
    <source>
        <dbReference type="Pfam" id="PF12022"/>
    </source>
</evidence>
<dbReference type="GO" id="GO:0000139">
    <property type="term" value="C:Golgi membrane"/>
    <property type="evidence" value="ECO:0007669"/>
    <property type="project" value="UniProtKB-SubCell"/>
</dbReference>
<evidence type="ECO:0000259" key="9">
    <source>
        <dbReference type="Pfam" id="PF06148"/>
    </source>
</evidence>
<sequence>MRVDEKPSPSLSPRQVFDIEEYAKSSLQQGKSLADLHTELSGRLRDIRRELHALINKRYEDFLGLSTSLTGVDAVVRDIRPSLKALSYQIKSTHEVFAAKLEHIDSRLAYRSAIREKKQMLRLFIDLSQLLDRVYSVLLEAQQMVGEVESLEYIKCLERAAVDLGQIRYFVEKGSEYPFVRMATEKMRDIEKTLYESLQAFLGCQIDKYLTDQNSNTTSLIAHCLRTYSTIEEGEKAEGILRSHLVKPFMLELFTGDESQQLLAGKGMGLDPSLFKGMVSRVLTFVGRVGVPLVRGVSHELTSATYQLESRVFWREISANIINSLPLVFVPGIPDRFHENYLTACYLMDEFICLFASDGVGVQTIDNDLIELTSGECFIEFSRKWQLSAYFSICKKQILDVLESRQDRHSSSRDIDKRQIALSSAPANSRSLSPLSGAGREPLAISDMHESSDGRVAGKKLAKETIDKLKAEHALHTEIAARTIWAIYQCWLPDIYLRPLASQFWQLTLQIVSAYQHTTDERIRQLIRDNATLGGQDAINSHGINGLLEHIHDVFMLKSHLTTYTKTIYSQMVASSEVQLKAANTREHSKPLSATHKSNGIIDSSYRFSNGQGNIVDEQTEELKLAVFEAFVPLEEAVSHALDYMAATIVSTSCNNVSSQVRRATSQFRHTNREPPKLPSQFVAKLFGGLENIEAQIDNLRNSDNDESSSMSKPGADEFTSRSKIILRTAICAGVSQEMAKACSEALATISKTEASLQRLRKTRVYANDTGRNSALADGSHAPDDSLVPIGVDLRSKTPASDNDKIRRQIWLDLMEIGRIIDSYDVHAHEEYTQLVKLIAPLGI</sequence>
<dbReference type="InterPro" id="IPR009316">
    <property type="entry name" value="COG2"/>
</dbReference>
<evidence type="ECO:0000256" key="7">
    <source>
        <dbReference type="ARBA" id="ARBA00023136"/>
    </source>
</evidence>
<protein>
    <recommendedName>
        <fullName evidence="3">Conserved oligomeric Golgi complex subunit 2</fullName>
    </recommendedName>
    <alternativeName>
        <fullName evidence="8">Component of oligomeric Golgi complex 2</fullName>
    </alternativeName>
</protein>
<feature type="domain" description="COG complex component COG2 C-terminal" evidence="10">
    <location>
        <begin position="468"/>
        <end position="813"/>
    </location>
</feature>